<protein>
    <recommendedName>
        <fullName evidence="4">G protein-coupled receptor</fullName>
    </recommendedName>
</protein>
<keyword evidence="1" id="KW-0732">Signal</keyword>
<evidence type="ECO:0008006" key="4">
    <source>
        <dbReference type="Google" id="ProtNLM"/>
    </source>
</evidence>
<proteinExistence type="predicted"/>
<dbReference type="EMBL" id="BTRK01000003">
    <property type="protein sequence ID" value="GMR41329.1"/>
    <property type="molecule type" value="Genomic_DNA"/>
</dbReference>
<dbReference type="Proteomes" id="UP001328107">
    <property type="component" value="Unassembled WGS sequence"/>
</dbReference>
<evidence type="ECO:0000256" key="1">
    <source>
        <dbReference type="SAM" id="SignalP"/>
    </source>
</evidence>
<sequence length="82" mass="9172">MTFIVQFSCLLPFFLCSFEILPSSDSPAPQILQFPKSAVQLRIEMRLCLKKLISHLPISHFQFPTHNSVPSSVTPSNINSPA</sequence>
<keyword evidence="3" id="KW-1185">Reference proteome</keyword>
<comment type="caution">
    <text evidence="2">The sequence shown here is derived from an EMBL/GenBank/DDBJ whole genome shotgun (WGS) entry which is preliminary data.</text>
</comment>
<name>A0AAN5CFL0_9BILA</name>
<feature type="signal peptide" evidence="1">
    <location>
        <begin position="1"/>
        <end position="17"/>
    </location>
</feature>
<dbReference type="AlphaFoldDB" id="A0AAN5CFL0"/>
<accession>A0AAN5CFL0</accession>
<evidence type="ECO:0000313" key="2">
    <source>
        <dbReference type="EMBL" id="GMR41329.1"/>
    </source>
</evidence>
<organism evidence="2 3">
    <name type="scientific">Pristionchus mayeri</name>
    <dbReference type="NCBI Taxonomy" id="1317129"/>
    <lineage>
        <taxon>Eukaryota</taxon>
        <taxon>Metazoa</taxon>
        <taxon>Ecdysozoa</taxon>
        <taxon>Nematoda</taxon>
        <taxon>Chromadorea</taxon>
        <taxon>Rhabditida</taxon>
        <taxon>Rhabditina</taxon>
        <taxon>Diplogasteromorpha</taxon>
        <taxon>Diplogasteroidea</taxon>
        <taxon>Neodiplogasteridae</taxon>
        <taxon>Pristionchus</taxon>
    </lineage>
</organism>
<reference evidence="3" key="1">
    <citation type="submission" date="2022-10" db="EMBL/GenBank/DDBJ databases">
        <title>Genome assembly of Pristionchus species.</title>
        <authorList>
            <person name="Yoshida K."/>
            <person name="Sommer R.J."/>
        </authorList>
    </citation>
    <scope>NUCLEOTIDE SEQUENCE [LARGE SCALE GENOMIC DNA]</scope>
    <source>
        <strain evidence="3">RS5460</strain>
    </source>
</reference>
<gene>
    <name evidence="2" type="ORF">PMAYCL1PPCAC_11524</name>
</gene>
<evidence type="ECO:0000313" key="3">
    <source>
        <dbReference type="Proteomes" id="UP001328107"/>
    </source>
</evidence>
<feature type="chain" id="PRO_5042902204" description="G protein-coupled receptor" evidence="1">
    <location>
        <begin position="18"/>
        <end position="82"/>
    </location>
</feature>